<reference evidence="1 2" key="1">
    <citation type="submission" date="2018-04" db="EMBL/GenBank/DDBJ databases">
        <authorList>
            <person name="Go L.Y."/>
            <person name="Mitchell J.A."/>
        </authorList>
    </citation>
    <scope>NUCLEOTIDE SEQUENCE [LARGE SCALE GENOMIC DNA]</scope>
    <source>
        <strain evidence="1 2">KCJK7865</strain>
    </source>
</reference>
<dbReference type="AlphaFoldDB" id="A0A2R7UN59"/>
<accession>A0A2R7UN59</accession>
<sequence>MVGVGAGLPAIGPQSGPRTPQIFLILSRMAVQLAAWEISYEPRPLPSPSQWEPVPLGFIRR</sequence>
<name>A0A2R7UN59_PSEDL</name>
<dbReference type="EMBL" id="QANO01000099">
    <property type="protein sequence ID" value="PTU52554.1"/>
    <property type="molecule type" value="Genomic_DNA"/>
</dbReference>
<evidence type="ECO:0000313" key="1">
    <source>
        <dbReference type="EMBL" id="PTU52554.1"/>
    </source>
</evidence>
<proteinExistence type="predicted"/>
<protein>
    <submittedName>
        <fullName evidence="1">Uncharacterized protein</fullName>
    </submittedName>
</protein>
<organism evidence="1 2">
    <name type="scientific">Pseudomonas plecoglossicida</name>
    <dbReference type="NCBI Taxonomy" id="70775"/>
    <lineage>
        <taxon>Bacteria</taxon>
        <taxon>Pseudomonadati</taxon>
        <taxon>Pseudomonadota</taxon>
        <taxon>Gammaproteobacteria</taxon>
        <taxon>Pseudomonadales</taxon>
        <taxon>Pseudomonadaceae</taxon>
        <taxon>Pseudomonas</taxon>
    </lineage>
</organism>
<evidence type="ECO:0000313" key="2">
    <source>
        <dbReference type="Proteomes" id="UP000244874"/>
    </source>
</evidence>
<comment type="caution">
    <text evidence="1">The sequence shown here is derived from an EMBL/GenBank/DDBJ whole genome shotgun (WGS) entry which is preliminary data.</text>
</comment>
<dbReference type="Proteomes" id="UP000244874">
    <property type="component" value="Unassembled WGS sequence"/>
</dbReference>
<gene>
    <name evidence="1" type="ORF">DBB42_08580</name>
</gene>